<accession>A0A3N4V265</accession>
<keyword evidence="5" id="KW-0732">Signal</keyword>
<evidence type="ECO:0000313" key="8">
    <source>
        <dbReference type="Proteomes" id="UP000269708"/>
    </source>
</evidence>
<dbReference type="PIRSF" id="PIRSF019015">
    <property type="entry name" value="P60_peptidase_YkfC"/>
    <property type="match status" value="1"/>
</dbReference>
<organism evidence="7 8">
    <name type="scientific">Vulcaniibacterium tengchongense</name>
    <dbReference type="NCBI Taxonomy" id="1273429"/>
    <lineage>
        <taxon>Bacteria</taxon>
        <taxon>Pseudomonadati</taxon>
        <taxon>Pseudomonadota</taxon>
        <taxon>Gammaproteobacteria</taxon>
        <taxon>Lysobacterales</taxon>
        <taxon>Lysobacteraceae</taxon>
        <taxon>Vulcaniibacterium</taxon>
    </lineage>
</organism>
<dbReference type="InterPro" id="IPR027017">
    <property type="entry name" value="P60_peptidase_YkfC"/>
</dbReference>
<dbReference type="PROSITE" id="PS51935">
    <property type="entry name" value="NLPC_P60"/>
    <property type="match status" value="1"/>
</dbReference>
<evidence type="ECO:0000256" key="1">
    <source>
        <dbReference type="ARBA" id="ARBA00007074"/>
    </source>
</evidence>
<dbReference type="Pfam" id="PF12913">
    <property type="entry name" value="SH3_6"/>
    <property type="match status" value="1"/>
</dbReference>
<dbReference type="InterPro" id="IPR000064">
    <property type="entry name" value="NLP_P60_dom"/>
</dbReference>
<feature type="domain" description="NlpC/P60" evidence="6">
    <location>
        <begin position="310"/>
        <end position="458"/>
    </location>
</feature>
<dbReference type="OrthoDB" id="9808890at2"/>
<evidence type="ECO:0000313" key="7">
    <source>
        <dbReference type="EMBL" id="RPE77052.1"/>
    </source>
</evidence>
<comment type="caution">
    <text evidence="7">The sequence shown here is derived from an EMBL/GenBank/DDBJ whole genome shotgun (WGS) entry which is preliminary data.</text>
</comment>
<evidence type="ECO:0000256" key="4">
    <source>
        <dbReference type="ARBA" id="ARBA00022807"/>
    </source>
</evidence>
<keyword evidence="4" id="KW-0788">Thiol protease</keyword>
<protein>
    <submittedName>
        <fullName evidence="7">NlpC/P60 family protein</fullName>
    </submittedName>
</protein>
<dbReference type="GO" id="GO:0006508">
    <property type="term" value="P:proteolysis"/>
    <property type="evidence" value="ECO:0007669"/>
    <property type="project" value="UniProtKB-KW"/>
</dbReference>
<keyword evidence="2" id="KW-0645">Protease</keyword>
<dbReference type="Gene3D" id="3.90.1720.10">
    <property type="entry name" value="endopeptidase domain like (from Nostoc punctiforme)"/>
    <property type="match status" value="1"/>
</dbReference>
<evidence type="ECO:0000259" key="6">
    <source>
        <dbReference type="PROSITE" id="PS51935"/>
    </source>
</evidence>
<gene>
    <name evidence="7" type="ORF">EDC50_2307</name>
</gene>
<feature type="chain" id="PRO_5018129915" evidence="5">
    <location>
        <begin position="21"/>
        <end position="487"/>
    </location>
</feature>
<comment type="similarity">
    <text evidence="1">Belongs to the peptidase C40 family.</text>
</comment>
<feature type="signal peptide" evidence="5">
    <location>
        <begin position="1"/>
        <end position="20"/>
    </location>
</feature>
<proteinExistence type="inferred from homology"/>
<name>A0A3N4V265_9GAMM</name>
<dbReference type="AlphaFoldDB" id="A0A3N4V265"/>
<keyword evidence="8" id="KW-1185">Reference proteome</keyword>
<evidence type="ECO:0000256" key="5">
    <source>
        <dbReference type="SAM" id="SignalP"/>
    </source>
</evidence>
<dbReference type="Pfam" id="PF00877">
    <property type="entry name" value="NLPC_P60"/>
    <property type="match status" value="1"/>
</dbReference>
<evidence type="ECO:0000256" key="3">
    <source>
        <dbReference type="ARBA" id="ARBA00022801"/>
    </source>
</evidence>
<dbReference type="SUPFAM" id="SSF54001">
    <property type="entry name" value="Cysteine proteinases"/>
    <property type="match status" value="1"/>
</dbReference>
<dbReference type="GO" id="GO:0008234">
    <property type="term" value="F:cysteine-type peptidase activity"/>
    <property type="evidence" value="ECO:0007669"/>
    <property type="project" value="UniProtKB-KW"/>
</dbReference>
<keyword evidence="3" id="KW-0378">Hydrolase</keyword>
<evidence type="ECO:0000256" key="2">
    <source>
        <dbReference type="ARBA" id="ARBA00022670"/>
    </source>
</evidence>
<dbReference type="InterPro" id="IPR038765">
    <property type="entry name" value="Papain-like_cys_pep_sf"/>
</dbReference>
<reference evidence="7 8" key="1">
    <citation type="submission" date="2018-11" db="EMBL/GenBank/DDBJ databases">
        <title>Genomic Encyclopedia of Type Strains, Phase IV (KMG-IV): sequencing the most valuable type-strain genomes for metagenomic binning, comparative biology and taxonomic classification.</title>
        <authorList>
            <person name="Goeker M."/>
        </authorList>
    </citation>
    <scope>NUCLEOTIDE SEQUENCE [LARGE SCALE GENOMIC DNA]</scope>
    <source>
        <strain evidence="7 8">DSM 25623</strain>
    </source>
</reference>
<dbReference type="InterPro" id="IPR039439">
    <property type="entry name" value="SH3b1_dom"/>
</dbReference>
<dbReference type="RefSeq" id="WP_123770633.1">
    <property type="nucleotide sequence ID" value="NZ_RKQN01000003.1"/>
</dbReference>
<dbReference type="Proteomes" id="UP000269708">
    <property type="component" value="Unassembled WGS sequence"/>
</dbReference>
<sequence length="487" mass="53478">MRLLLSAALALGLAAPCAVARDASPTLPIPPHGVIGIGPAQLDPAYWIGQVPDPDRELFSRADIAAHNAQLHRRDPAMIDIERLPPSLDRALVAERVGGLSKRPTRPLYDAEGRPIPARALDAIVANARLDAIPERQPLRYGLVVHRAALRTFPTHLRAFSTRGDSDIDRFQESALFPGDPVAIVHESADGEWWFVLSPRYAAWIEKRHVAEGSADAVFGYLRKSPYRVVTGGTVRTVFDPEEPGVSQLQLDMGVRVPVLADWPPDKPVHGQHPYASHVIELPVRDADGRLRFSPALLPRREDTQADYLSATPRHLIFQAFKFLGERYGWGHAYDARDCSGFVSEVYRSLGVELPRNTRDQAVSPVLDGVVFGENDGAARRRAEVARLRLGDLIYIPGHVMMVIGHVDGEPYVIHDTTGITYRGADGKPVRMTLNQVSVTPLLPLLYDGKTPTVERITAIRRLRGSPAVPAVPAHAAPARPASRQDL</sequence>
<dbReference type="EMBL" id="RKQN01000003">
    <property type="protein sequence ID" value="RPE77052.1"/>
    <property type="molecule type" value="Genomic_DNA"/>
</dbReference>